<evidence type="ECO:0008006" key="3">
    <source>
        <dbReference type="Google" id="ProtNLM"/>
    </source>
</evidence>
<gene>
    <name evidence="1" type="ORF">GJ699_02310</name>
</gene>
<organism evidence="1 2">
    <name type="scientific">Duganella guangzhouensis</name>
    <dbReference type="NCBI Taxonomy" id="2666084"/>
    <lineage>
        <taxon>Bacteria</taxon>
        <taxon>Pseudomonadati</taxon>
        <taxon>Pseudomonadota</taxon>
        <taxon>Betaproteobacteria</taxon>
        <taxon>Burkholderiales</taxon>
        <taxon>Oxalobacteraceae</taxon>
        <taxon>Telluria group</taxon>
        <taxon>Duganella</taxon>
    </lineage>
</organism>
<comment type="caution">
    <text evidence="1">The sequence shown here is derived from an EMBL/GenBank/DDBJ whole genome shotgun (WGS) entry which is preliminary data.</text>
</comment>
<dbReference type="RefSeq" id="WP_154372680.1">
    <property type="nucleotide sequence ID" value="NZ_WKJK01000001.1"/>
</dbReference>
<keyword evidence="2" id="KW-1185">Reference proteome</keyword>
<evidence type="ECO:0000313" key="1">
    <source>
        <dbReference type="EMBL" id="MRW88813.1"/>
    </source>
</evidence>
<evidence type="ECO:0000313" key="2">
    <source>
        <dbReference type="Proteomes" id="UP000433309"/>
    </source>
</evidence>
<name>A0A6I2KSV5_9BURK</name>
<dbReference type="EMBL" id="WKJK01000001">
    <property type="protein sequence ID" value="MRW88813.1"/>
    <property type="molecule type" value="Genomic_DNA"/>
</dbReference>
<dbReference type="AlphaFoldDB" id="A0A6I2KSV5"/>
<sequence length="200" mass="22088">MIADKLEGQRFGRLAVGEMARSTSGKIVWTCKCDCGQTTFVRGSHLKSGQVKSCGCHAADKARERATHGMSGTSTHVIWKTMRARCGKPGSSGYAGYGARGITVCKEWDSFEVFLADMGERPAGMSLERIDNSKGYGPDNCKWATNAEQCRNRRSNHQITHRGKTMCRKDWADQLGVTAERLNRQIQKHGVEAAFEKLGK</sequence>
<protein>
    <recommendedName>
        <fullName evidence="3">AP2 domain-containing protein</fullName>
    </recommendedName>
</protein>
<accession>A0A6I2KSV5</accession>
<dbReference type="Proteomes" id="UP000433309">
    <property type="component" value="Unassembled WGS sequence"/>
</dbReference>
<reference evidence="1 2" key="1">
    <citation type="submission" date="2019-11" db="EMBL/GenBank/DDBJ databases">
        <title>Novel species isolated from a subtropical stream in China.</title>
        <authorList>
            <person name="Lu H."/>
        </authorList>
    </citation>
    <scope>NUCLEOTIDE SEQUENCE [LARGE SCALE GENOMIC DNA]</scope>
    <source>
        <strain evidence="1 2">FT80W</strain>
    </source>
</reference>
<proteinExistence type="predicted"/>